<keyword evidence="1" id="KW-0548">Nucleotidyltransferase</keyword>
<dbReference type="RefSeq" id="WP_036984389.1">
    <property type="nucleotide sequence ID" value="NZ_BLAX01000001.1"/>
</dbReference>
<dbReference type="PANTHER" id="PTHR36932">
    <property type="entry name" value="CAPSULAR POLYSACCHARIDE BIOSYNTHESIS PROTEIN"/>
    <property type="match status" value="1"/>
</dbReference>
<evidence type="ECO:0000313" key="2">
    <source>
        <dbReference type="Proteomes" id="UP000391834"/>
    </source>
</evidence>
<dbReference type="SUPFAM" id="SSF56801">
    <property type="entry name" value="Acetyl-CoA synthetase-like"/>
    <property type="match status" value="1"/>
</dbReference>
<dbReference type="PANTHER" id="PTHR36932:SF1">
    <property type="entry name" value="CAPSULAR POLYSACCHARIDE BIOSYNTHESIS PROTEIN"/>
    <property type="match status" value="1"/>
</dbReference>
<evidence type="ECO:0000313" key="1">
    <source>
        <dbReference type="EMBL" id="GET34207.1"/>
    </source>
</evidence>
<dbReference type="Gene3D" id="3.40.50.12780">
    <property type="entry name" value="N-terminal domain of ligase-like"/>
    <property type="match status" value="1"/>
</dbReference>
<gene>
    <name evidence="1" type="ORF">PbJCM13498_30700</name>
</gene>
<accession>A0A5M4B3F3</accession>
<dbReference type="GO" id="GO:0016779">
    <property type="term" value="F:nucleotidyltransferase activity"/>
    <property type="evidence" value="ECO:0007669"/>
    <property type="project" value="UniProtKB-KW"/>
</dbReference>
<proteinExistence type="predicted"/>
<protein>
    <submittedName>
        <fullName evidence="1">Adenylyltransferase</fullName>
    </submittedName>
</protein>
<name>A0A5M4B3F3_9BACT</name>
<comment type="caution">
    <text evidence="1">The sequence shown here is derived from an EMBL/GenBank/DDBJ whole genome shotgun (WGS) entry which is preliminary data.</text>
</comment>
<keyword evidence="1" id="KW-0808">Transferase</keyword>
<reference evidence="1 2" key="1">
    <citation type="submission" date="2019-10" db="EMBL/GenBank/DDBJ databases">
        <title>Prolixibacter strains distinguished by the presence of nitrate reductase genes were adept at nitrate-dependent anaerobic corrosion of metallic iron and carbon steel.</title>
        <authorList>
            <person name="Iino T."/>
            <person name="Shono N."/>
            <person name="Ito K."/>
            <person name="Nakamura R."/>
            <person name="Sueoka K."/>
            <person name="Harayama S."/>
            <person name="Ohkuma M."/>
        </authorList>
    </citation>
    <scope>NUCLEOTIDE SEQUENCE [LARGE SCALE GENOMIC DNA]</scope>
    <source>
        <strain evidence="1 2">JCM 13498</strain>
    </source>
</reference>
<dbReference type="AlphaFoldDB" id="A0A5M4B3F3"/>
<keyword evidence="2" id="KW-1185">Reference proteome</keyword>
<sequence length="462" mass="54625">MKNIYQQLYKSSPRSLANLLISFYNVRQYRIRHGGAYQAFRKYFEETEKLSREEAEQEQLKRLRSFLRYTYEHSKYYHEKWRELHLSFDHLGWEEFNLLPFITKEELQRNLRDICTINPRTAIKFQTGGTTGVSLQAYYTPRNIQERFAMVDHFRSRFGFDFGEKTAWFTGKDLLNKGDVAKHRYWRTDFRNNIRFYSTYHLQQKNFIYYIDNFNKYQPKYFSGATSSLSEIARGGLKAGIKLNYRPEAVFPTAEMLMKQDRKAMETFYGCGVYDQYASSEGAPFITQCKKAHMHMELMTGVFEVLDTSGQPADFGELVVTSFTTEGTPLVRYRIGDMVEMNTKSVDCYLKYPIVKKIHGRLSDCIYSRETGKICQGNIVNSVKNIHGIIRFQIIQNNMDGILVKIVKSKQYIREVEEKKLLKELRIRLGKKMDIQFNYVNEIPRERSGKYRIIKNNCKEEI</sequence>
<organism evidence="1 2">
    <name type="scientific">Prolixibacter bellariivorans</name>
    <dbReference type="NCBI Taxonomy" id="314319"/>
    <lineage>
        <taxon>Bacteria</taxon>
        <taxon>Pseudomonadati</taxon>
        <taxon>Bacteroidota</taxon>
        <taxon>Bacteroidia</taxon>
        <taxon>Marinilabiliales</taxon>
        <taxon>Prolixibacteraceae</taxon>
        <taxon>Prolixibacter</taxon>
    </lineage>
</organism>
<dbReference type="Proteomes" id="UP000391834">
    <property type="component" value="Unassembled WGS sequence"/>
</dbReference>
<dbReference type="InterPro" id="IPR053158">
    <property type="entry name" value="CapK_Type1_Caps_Biosynth"/>
</dbReference>
<dbReference type="EMBL" id="BLAX01000001">
    <property type="protein sequence ID" value="GET34207.1"/>
    <property type="molecule type" value="Genomic_DNA"/>
</dbReference>
<dbReference type="InterPro" id="IPR042099">
    <property type="entry name" value="ANL_N_sf"/>
</dbReference>
<dbReference type="OrthoDB" id="580775at2"/>